<reference evidence="2" key="1">
    <citation type="submission" date="2014-11" db="EMBL/GenBank/DDBJ databases">
        <authorList>
            <person name="Amaro Gonzalez C."/>
        </authorList>
    </citation>
    <scope>NUCLEOTIDE SEQUENCE</scope>
</reference>
<name>A0A0E9WIV6_ANGAN</name>
<accession>A0A0E9WIV6</accession>
<feature type="compositionally biased region" description="Polar residues" evidence="1">
    <location>
        <begin position="32"/>
        <end position="45"/>
    </location>
</feature>
<protein>
    <submittedName>
        <fullName evidence="2">Uncharacterized protein</fullName>
    </submittedName>
</protein>
<dbReference type="AlphaFoldDB" id="A0A0E9WIV6"/>
<feature type="region of interest" description="Disordered" evidence="1">
    <location>
        <begin position="25"/>
        <end position="47"/>
    </location>
</feature>
<evidence type="ECO:0000313" key="2">
    <source>
        <dbReference type="EMBL" id="JAH89418.1"/>
    </source>
</evidence>
<evidence type="ECO:0000256" key="1">
    <source>
        <dbReference type="SAM" id="MobiDB-lite"/>
    </source>
</evidence>
<proteinExistence type="predicted"/>
<sequence>MLKLRYKGPASNIWAPVVLPKASGWPRCPRSDQATGQPNDTSTKLQDGRFRPIPHIAQCHLHVYFSLGDIKASLIQLKYKNIK</sequence>
<dbReference type="EMBL" id="GBXM01019159">
    <property type="protein sequence ID" value="JAH89418.1"/>
    <property type="molecule type" value="Transcribed_RNA"/>
</dbReference>
<reference evidence="2" key="2">
    <citation type="journal article" date="2015" name="Fish Shellfish Immunol.">
        <title>Early steps in the European eel (Anguilla anguilla)-Vibrio vulnificus interaction in the gills: Role of the RtxA13 toxin.</title>
        <authorList>
            <person name="Callol A."/>
            <person name="Pajuelo D."/>
            <person name="Ebbesson L."/>
            <person name="Teles M."/>
            <person name="MacKenzie S."/>
            <person name="Amaro C."/>
        </authorList>
    </citation>
    <scope>NUCLEOTIDE SEQUENCE</scope>
</reference>
<organism evidence="2">
    <name type="scientific">Anguilla anguilla</name>
    <name type="common">European freshwater eel</name>
    <name type="synonym">Muraena anguilla</name>
    <dbReference type="NCBI Taxonomy" id="7936"/>
    <lineage>
        <taxon>Eukaryota</taxon>
        <taxon>Metazoa</taxon>
        <taxon>Chordata</taxon>
        <taxon>Craniata</taxon>
        <taxon>Vertebrata</taxon>
        <taxon>Euteleostomi</taxon>
        <taxon>Actinopterygii</taxon>
        <taxon>Neopterygii</taxon>
        <taxon>Teleostei</taxon>
        <taxon>Anguilliformes</taxon>
        <taxon>Anguillidae</taxon>
        <taxon>Anguilla</taxon>
    </lineage>
</organism>